<sequence>MEWDRETLIQILIEEARNPRMRGRLQDADVTVSGGNPGCGDVVHIYLKGTGDGHGIADVRFEGSGCNVSQAAASMLLQKVVDEGLTMDQVLDLRGEDMKQFVGESALATRPRCATLALSTLKEAVRQYRRRLRNEGRWQGPVDPHQEGA</sequence>
<proteinExistence type="predicted"/>
<dbReference type="Gene3D" id="3.90.1010.10">
    <property type="match status" value="1"/>
</dbReference>
<dbReference type="SUPFAM" id="SSF82649">
    <property type="entry name" value="SufE/NifU"/>
    <property type="match status" value="1"/>
</dbReference>
<accession>A0ABZ0QMN9</accession>
<feature type="domain" description="NIF system FeS cluster assembly NifU N-terminal" evidence="1">
    <location>
        <begin position="13"/>
        <end position="132"/>
    </location>
</feature>
<dbReference type="EMBL" id="CP132508">
    <property type="protein sequence ID" value="WPD18748.1"/>
    <property type="molecule type" value="Genomic_DNA"/>
</dbReference>
<evidence type="ECO:0000313" key="3">
    <source>
        <dbReference type="Proteomes" id="UP001304683"/>
    </source>
</evidence>
<organism evidence="2 3">
    <name type="scientific">Thermaerobacter composti</name>
    <dbReference type="NCBI Taxonomy" id="554949"/>
    <lineage>
        <taxon>Bacteria</taxon>
        <taxon>Bacillati</taxon>
        <taxon>Bacillota</taxon>
        <taxon>Clostridia</taxon>
        <taxon>Eubacteriales</taxon>
        <taxon>Clostridiales Family XVII. Incertae Sedis</taxon>
        <taxon>Thermaerobacter</taxon>
    </lineage>
</organism>
<evidence type="ECO:0000259" key="1">
    <source>
        <dbReference type="Pfam" id="PF01592"/>
    </source>
</evidence>
<name>A0ABZ0QMN9_9FIRM</name>
<protein>
    <submittedName>
        <fullName evidence="2">Iron-sulfur cluster assembly scaffold protein</fullName>
    </submittedName>
</protein>
<dbReference type="PANTHER" id="PTHR10093">
    <property type="entry name" value="IRON-SULFUR CLUSTER ASSEMBLY ENZYME NIFU HOMOLOG"/>
    <property type="match status" value="1"/>
</dbReference>
<dbReference type="Pfam" id="PF01592">
    <property type="entry name" value="NifU_N"/>
    <property type="match status" value="1"/>
</dbReference>
<reference evidence="2 3" key="1">
    <citation type="submission" date="2023-08" db="EMBL/GenBank/DDBJ databases">
        <title>Genome sequence of Thermaerobacter compostii strain Ins1, a spore-forming filamentous bacterium isolated from a deep geothermal reservoir.</title>
        <authorList>
            <person name="Bregnard D."/>
            <person name="Gonzalez D."/>
            <person name="Junier P."/>
        </authorList>
    </citation>
    <scope>NUCLEOTIDE SEQUENCE [LARGE SCALE GENOMIC DNA]</scope>
    <source>
        <strain evidence="2 3">Ins1</strain>
    </source>
</reference>
<dbReference type="InterPro" id="IPR002871">
    <property type="entry name" value="NIF_FeS_clus_asmbl_NifU_N"/>
</dbReference>
<gene>
    <name evidence="2" type="ORF">Q5761_10335</name>
</gene>
<dbReference type="Proteomes" id="UP001304683">
    <property type="component" value="Chromosome"/>
</dbReference>
<evidence type="ECO:0000313" key="2">
    <source>
        <dbReference type="EMBL" id="WPD18748.1"/>
    </source>
</evidence>
<dbReference type="RefSeq" id="WP_135224290.1">
    <property type="nucleotide sequence ID" value="NZ_CP132508.1"/>
</dbReference>
<keyword evidence="3" id="KW-1185">Reference proteome</keyword>
<dbReference type="CDD" id="cd06664">
    <property type="entry name" value="IscU_like"/>
    <property type="match status" value="1"/>
</dbReference>